<dbReference type="Pfam" id="PF00356">
    <property type="entry name" value="LacI"/>
    <property type="match status" value="1"/>
</dbReference>
<dbReference type="GO" id="GO:0000976">
    <property type="term" value="F:transcription cis-regulatory region binding"/>
    <property type="evidence" value="ECO:0007669"/>
    <property type="project" value="TreeGrafter"/>
</dbReference>
<dbReference type="InterPro" id="IPR046335">
    <property type="entry name" value="LacI/GalR-like_sensor"/>
</dbReference>
<protein>
    <submittedName>
        <fullName evidence="5">LacI family transcriptional regulator</fullName>
    </submittedName>
</protein>
<dbReference type="Pfam" id="PF13377">
    <property type="entry name" value="Peripla_BP_3"/>
    <property type="match status" value="1"/>
</dbReference>
<dbReference type="InterPro" id="IPR010982">
    <property type="entry name" value="Lambda_DNA-bd_dom_sf"/>
</dbReference>
<dbReference type="CDD" id="cd01392">
    <property type="entry name" value="HTH_LacI"/>
    <property type="match status" value="1"/>
</dbReference>
<dbReference type="GO" id="GO:0003700">
    <property type="term" value="F:DNA-binding transcription factor activity"/>
    <property type="evidence" value="ECO:0007669"/>
    <property type="project" value="TreeGrafter"/>
</dbReference>
<name>A0A4Q7M7H0_9MICO</name>
<evidence type="ECO:0000256" key="2">
    <source>
        <dbReference type="ARBA" id="ARBA00023125"/>
    </source>
</evidence>
<evidence type="ECO:0000313" key="5">
    <source>
        <dbReference type="EMBL" id="RZS63694.1"/>
    </source>
</evidence>
<accession>A0A4Q7M7H0</accession>
<evidence type="ECO:0000256" key="1">
    <source>
        <dbReference type="ARBA" id="ARBA00023015"/>
    </source>
</evidence>
<evidence type="ECO:0000259" key="4">
    <source>
        <dbReference type="PROSITE" id="PS50932"/>
    </source>
</evidence>
<evidence type="ECO:0000256" key="3">
    <source>
        <dbReference type="ARBA" id="ARBA00023163"/>
    </source>
</evidence>
<comment type="caution">
    <text evidence="5">The sequence shown here is derived from an EMBL/GenBank/DDBJ whole genome shotgun (WGS) entry which is preliminary data.</text>
</comment>
<gene>
    <name evidence="5" type="ORF">EV187_3603</name>
</gene>
<reference evidence="5 6" key="1">
    <citation type="submission" date="2019-02" db="EMBL/GenBank/DDBJ databases">
        <title>Genomic Encyclopedia of Type Strains, Phase IV (KMG-IV): sequencing the most valuable type-strain genomes for metagenomic binning, comparative biology and taxonomic classification.</title>
        <authorList>
            <person name="Goeker M."/>
        </authorList>
    </citation>
    <scope>NUCLEOTIDE SEQUENCE [LARGE SCALE GENOMIC DNA]</scope>
    <source>
        <strain evidence="5 6">DSM 43045</strain>
    </source>
</reference>
<proteinExistence type="predicted"/>
<dbReference type="AlphaFoldDB" id="A0A4Q7M7H0"/>
<dbReference type="InterPro" id="IPR000843">
    <property type="entry name" value="HTH_LacI"/>
</dbReference>
<dbReference type="CDD" id="cd06267">
    <property type="entry name" value="PBP1_LacI_sugar_binding-like"/>
    <property type="match status" value="1"/>
</dbReference>
<dbReference type="SUPFAM" id="SSF53822">
    <property type="entry name" value="Periplasmic binding protein-like I"/>
    <property type="match status" value="1"/>
</dbReference>
<sequence>MLMCIVKSHTHIGDRIVTSLSDATSSPDAARSRPTMRHVAALAGVGVKTVSRVINGEPNVSAATIAKVNAAARTLDYQPDLHAGNLRRADGRTRTLGLLVGSVDNPFAGAVHRAVEDVALSRGVAVFASSLDDDPDREQEAVSAFLRRRVDGLILTTVSGSQAYLAPELRRGTPVVFVDREPAGITSDSVVSDNADGAALATRHLLERGHRRVAYLGDRHVIQTARERRRGFLEELGRAGVATRDVPVIEGLHDEETARLATLELLESPTPPTAIFSSQNLVTIGAIRALRQLGRHRDTALVGFDDVPLADLLDPGITVVAQDPQRIGRTAAERVFARLDGDHEPAARTIVPTRLIERGSGEILPRGEG</sequence>
<dbReference type="PANTHER" id="PTHR30146">
    <property type="entry name" value="LACI-RELATED TRANSCRIPTIONAL REPRESSOR"/>
    <property type="match status" value="1"/>
</dbReference>
<dbReference type="PROSITE" id="PS50932">
    <property type="entry name" value="HTH_LACI_2"/>
    <property type="match status" value="1"/>
</dbReference>
<keyword evidence="3" id="KW-0804">Transcription</keyword>
<dbReference type="Gene3D" id="3.40.50.2300">
    <property type="match status" value="2"/>
</dbReference>
<dbReference type="InterPro" id="IPR028082">
    <property type="entry name" value="Peripla_BP_I"/>
</dbReference>
<dbReference type="Proteomes" id="UP000293289">
    <property type="component" value="Unassembled WGS sequence"/>
</dbReference>
<keyword evidence="6" id="KW-1185">Reference proteome</keyword>
<feature type="domain" description="HTH lacI-type" evidence="4">
    <location>
        <begin position="34"/>
        <end position="88"/>
    </location>
</feature>
<dbReference type="SUPFAM" id="SSF47413">
    <property type="entry name" value="lambda repressor-like DNA-binding domains"/>
    <property type="match status" value="1"/>
</dbReference>
<keyword evidence="1" id="KW-0805">Transcription regulation</keyword>
<dbReference type="SMART" id="SM00354">
    <property type="entry name" value="HTH_LACI"/>
    <property type="match status" value="1"/>
</dbReference>
<evidence type="ECO:0000313" key="6">
    <source>
        <dbReference type="Proteomes" id="UP000293289"/>
    </source>
</evidence>
<dbReference type="Gene3D" id="1.10.260.40">
    <property type="entry name" value="lambda repressor-like DNA-binding domains"/>
    <property type="match status" value="1"/>
</dbReference>
<dbReference type="EMBL" id="SGWY01000004">
    <property type="protein sequence ID" value="RZS63694.1"/>
    <property type="molecule type" value="Genomic_DNA"/>
</dbReference>
<keyword evidence="2" id="KW-0238">DNA-binding</keyword>
<dbReference type="PANTHER" id="PTHR30146:SF109">
    <property type="entry name" value="HTH-TYPE TRANSCRIPTIONAL REGULATOR GALS"/>
    <property type="match status" value="1"/>
</dbReference>
<organism evidence="5 6">
    <name type="scientific">Agromyces ramosus</name>
    <dbReference type="NCBI Taxonomy" id="33879"/>
    <lineage>
        <taxon>Bacteria</taxon>
        <taxon>Bacillati</taxon>
        <taxon>Actinomycetota</taxon>
        <taxon>Actinomycetes</taxon>
        <taxon>Micrococcales</taxon>
        <taxon>Microbacteriaceae</taxon>
        <taxon>Agromyces</taxon>
    </lineage>
</organism>